<evidence type="ECO:0000256" key="4">
    <source>
        <dbReference type="ARBA" id="ARBA00022670"/>
    </source>
</evidence>
<evidence type="ECO:0000256" key="6">
    <source>
        <dbReference type="ARBA" id="ARBA00022729"/>
    </source>
</evidence>
<dbReference type="EMBL" id="BJHW01000001">
    <property type="protein sequence ID" value="GDY56199.1"/>
    <property type="molecule type" value="Genomic_DNA"/>
</dbReference>
<dbReference type="GO" id="GO:0006508">
    <property type="term" value="P:proteolysis"/>
    <property type="evidence" value="ECO:0007669"/>
    <property type="project" value="UniProtKB-KW"/>
</dbReference>
<dbReference type="AlphaFoldDB" id="A0A4D4LE32"/>
<dbReference type="GO" id="GO:0004181">
    <property type="term" value="F:metallocarboxypeptidase activity"/>
    <property type="evidence" value="ECO:0007669"/>
    <property type="project" value="InterPro"/>
</dbReference>
<evidence type="ECO:0000256" key="13">
    <source>
        <dbReference type="ARBA" id="ARBA00074273"/>
    </source>
</evidence>
<feature type="signal peptide" evidence="16">
    <location>
        <begin position="1"/>
        <end position="29"/>
    </location>
</feature>
<keyword evidence="7" id="KW-0378">Hydrolase</keyword>
<keyword evidence="19" id="KW-1185">Reference proteome</keyword>
<keyword evidence="9" id="KW-0482">Metalloprotease</keyword>
<dbReference type="InterPro" id="IPR000834">
    <property type="entry name" value="Peptidase_M14"/>
</dbReference>
<keyword evidence="8" id="KW-0862">Zinc</keyword>
<comment type="caution">
    <text evidence="18">The sequence shown here is derived from an EMBL/GenBank/DDBJ whole genome shotgun (WGS) entry which is preliminary data.</text>
</comment>
<sequence length="300" mass="32366">MRRRIRGRRATALTALLTLALAAPMAAQADDPAPRPGTGRTASPTAQGADESVRQYEVSGPATRADRSAVAATGVSIDEVDARSLVVTADPAQAKRLRALGYRLTALQGPPDRTEGRAAKPFDFPSADAKYHNYAEANAEINAAVAKYPSILSKRVIGKSYEGRDIVALKISDNVATDENEPEVLFTAHQHAREHLTVEMALYLVRQFTEGYGSDSRITNAVNGREIWIVPDVNPDGGEYDIATGSYRSWRKNRQPNSGSSAIGTDLNRNWDFKWGCCGGSSTSPSSETYRGPAPPPPPR</sequence>
<evidence type="ECO:0000256" key="1">
    <source>
        <dbReference type="ARBA" id="ARBA00001947"/>
    </source>
</evidence>
<feature type="domain" description="Peptidase M14" evidence="17">
    <location>
        <begin position="130"/>
        <end position="300"/>
    </location>
</feature>
<keyword evidence="3" id="KW-0121">Carboxypeptidase</keyword>
<dbReference type="FunFam" id="3.40.630.10:FF:000084">
    <property type="entry name" value="Carboxypeptidase B2"/>
    <property type="match status" value="1"/>
</dbReference>
<comment type="similarity">
    <text evidence="2 14">Belongs to the peptidase M14 family.</text>
</comment>
<feature type="region of interest" description="Disordered" evidence="15">
    <location>
        <begin position="281"/>
        <end position="300"/>
    </location>
</feature>
<dbReference type="EC" id="3.4.17.18" evidence="12"/>
<gene>
    <name evidence="18" type="ORF">SVIO_068220</name>
</gene>
<feature type="chain" id="PRO_5020927888" description="Zinc carboxypeptidase" evidence="16">
    <location>
        <begin position="30"/>
        <end position="300"/>
    </location>
</feature>
<name>A0A4D4LE32_STRVO</name>
<evidence type="ECO:0000256" key="15">
    <source>
        <dbReference type="SAM" id="MobiDB-lite"/>
    </source>
</evidence>
<evidence type="ECO:0000313" key="19">
    <source>
        <dbReference type="Proteomes" id="UP000301309"/>
    </source>
</evidence>
<dbReference type="Gene3D" id="3.40.630.10">
    <property type="entry name" value="Zn peptidases"/>
    <property type="match status" value="1"/>
</dbReference>
<evidence type="ECO:0000256" key="9">
    <source>
        <dbReference type="ARBA" id="ARBA00023049"/>
    </source>
</evidence>
<evidence type="ECO:0000259" key="17">
    <source>
        <dbReference type="PROSITE" id="PS52035"/>
    </source>
</evidence>
<dbReference type="Pfam" id="PF00246">
    <property type="entry name" value="Peptidase_M14"/>
    <property type="match status" value="1"/>
</dbReference>
<proteinExistence type="inferred from homology"/>
<dbReference type="GO" id="GO:0008270">
    <property type="term" value="F:zinc ion binding"/>
    <property type="evidence" value="ECO:0007669"/>
    <property type="project" value="InterPro"/>
</dbReference>
<evidence type="ECO:0000256" key="12">
    <source>
        <dbReference type="ARBA" id="ARBA00066554"/>
    </source>
</evidence>
<dbReference type="Proteomes" id="UP000301309">
    <property type="component" value="Unassembled WGS sequence"/>
</dbReference>
<dbReference type="PANTHER" id="PTHR11705">
    <property type="entry name" value="PROTEASE FAMILY M14 CARBOXYPEPTIDASE A,B"/>
    <property type="match status" value="1"/>
</dbReference>
<reference evidence="18 19" key="1">
    <citation type="journal article" date="2020" name="Int. J. Syst. Evol. Microbiol.">
        <title>Reclassification of Streptomyces castelarensis and Streptomyces sporoclivatus as later heterotypic synonyms of Streptomyces antimycoticus.</title>
        <authorList>
            <person name="Komaki H."/>
            <person name="Tamura T."/>
        </authorList>
    </citation>
    <scope>NUCLEOTIDE SEQUENCE [LARGE SCALE GENOMIC DNA]</scope>
    <source>
        <strain evidence="18 19">NBRC 13459</strain>
    </source>
</reference>
<dbReference type="PRINTS" id="PR00765">
    <property type="entry name" value="CRBOXYPTASEA"/>
</dbReference>
<accession>A0A4D4LE32</accession>
<organism evidence="18 19">
    <name type="scientific">Streptomyces violaceusniger</name>
    <dbReference type="NCBI Taxonomy" id="68280"/>
    <lineage>
        <taxon>Bacteria</taxon>
        <taxon>Bacillati</taxon>
        <taxon>Actinomycetota</taxon>
        <taxon>Actinomycetes</taxon>
        <taxon>Kitasatosporales</taxon>
        <taxon>Streptomycetaceae</taxon>
        <taxon>Streptomyces</taxon>
        <taxon>Streptomyces violaceusniger group</taxon>
    </lineage>
</organism>
<dbReference type="SUPFAM" id="SSF53187">
    <property type="entry name" value="Zn-dependent exopeptidases"/>
    <property type="match status" value="1"/>
</dbReference>
<dbReference type="PANTHER" id="PTHR11705:SF143">
    <property type="entry name" value="SLL0236 PROTEIN"/>
    <property type="match status" value="1"/>
</dbReference>
<keyword evidence="6 16" id="KW-0732">Signal</keyword>
<comment type="function">
    <text evidence="11">Carboxypeptidase that possesses the specificities of both mammalian Cpase A and B. Thus shows broad substrate specificity, being able to cleave Cbz-Gly-Leu, Cbz-Gly-Val, Cbz-Gly-Phe, Cbz-Gly-Lys and Bz-Gly-Arg in vitro.</text>
</comment>
<feature type="region of interest" description="Disordered" evidence="15">
    <location>
        <begin position="27"/>
        <end position="70"/>
    </location>
</feature>
<evidence type="ECO:0000256" key="10">
    <source>
        <dbReference type="ARBA" id="ARBA00050859"/>
    </source>
</evidence>
<protein>
    <recommendedName>
        <fullName evidence="13">Zinc carboxypeptidase</fullName>
        <ecNumber evidence="12">3.4.17.18</ecNumber>
    </recommendedName>
</protein>
<dbReference type="GO" id="GO:0005615">
    <property type="term" value="C:extracellular space"/>
    <property type="evidence" value="ECO:0007669"/>
    <property type="project" value="TreeGrafter"/>
</dbReference>
<evidence type="ECO:0000256" key="8">
    <source>
        <dbReference type="ARBA" id="ARBA00022833"/>
    </source>
</evidence>
<evidence type="ECO:0000256" key="14">
    <source>
        <dbReference type="PROSITE-ProRule" id="PRU01379"/>
    </source>
</evidence>
<evidence type="ECO:0000256" key="5">
    <source>
        <dbReference type="ARBA" id="ARBA00022723"/>
    </source>
</evidence>
<dbReference type="PROSITE" id="PS00132">
    <property type="entry name" value="CARBOXYPEPT_ZN_1"/>
    <property type="match status" value="1"/>
</dbReference>
<keyword evidence="5" id="KW-0479">Metal-binding</keyword>
<comment type="caution">
    <text evidence="14">Lacks conserved residue(s) required for the propagation of feature annotation.</text>
</comment>
<evidence type="ECO:0000256" key="16">
    <source>
        <dbReference type="SAM" id="SignalP"/>
    </source>
</evidence>
<evidence type="ECO:0000256" key="3">
    <source>
        <dbReference type="ARBA" id="ARBA00022645"/>
    </source>
</evidence>
<comment type="catalytic activity">
    <reaction evidence="10">
        <text>Releases a C-terminal residue, which may be hydrophobic or positively charged.</text>
        <dbReference type="EC" id="3.4.17.18"/>
    </reaction>
</comment>
<evidence type="ECO:0000313" key="18">
    <source>
        <dbReference type="EMBL" id="GDY56199.1"/>
    </source>
</evidence>
<dbReference type="InterPro" id="IPR057246">
    <property type="entry name" value="CARBOXYPEPT_ZN_1"/>
</dbReference>
<comment type="cofactor">
    <cofactor evidence="1">
        <name>Zn(2+)</name>
        <dbReference type="ChEBI" id="CHEBI:29105"/>
    </cofactor>
</comment>
<evidence type="ECO:0000256" key="11">
    <source>
        <dbReference type="ARBA" id="ARBA00055464"/>
    </source>
</evidence>
<dbReference type="PROSITE" id="PS52035">
    <property type="entry name" value="PEPTIDASE_M14"/>
    <property type="match status" value="1"/>
</dbReference>
<keyword evidence="4" id="KW-0645">Protease</keyword>
<dbReference type="SMART" id="SM00631">
    <property type="entry name" value="Zn_pept"/>
    <property type="match status" value="1"/>
</dbReference>
<evidence type="ECO:0000256" key="2">
    <source>
        <dbReference type="ARBA" id="ARBA00005988"/>
    </source>
</evidence>
<evidence type="ECO:0000256" key="7">
    <source>
        <dbReference type="ARBA" id="ARBA00022801"/>
    </source>
</evidence>